<proteinExistence type="predicted"/>
<dbReference type="Proteomes" id="UP001163603">
    <property type="component" value="Chromosome 2"/>
</dbReference>
<gene>
    <name evidence="1" type="ORF">Pint_16295</name>
</gene>
<comment type="caution">
    <text evidence="1">The sequence shown here is derived from an EMBL/GenBank/DDBJ whole genome shotgun (WGS) entry which is preliminary data.</text>
</comment>
<accession>A0ACC0Z858</accession>
<evidence type="ECO:0000313" key="1">
    <source>
        <dbReference type="EMBL" id="KAJ0047716.1"/>
    </source>
</evidence>
<evidence type="ECO:0000313" key="2">
    <source>
        <dbReference type="Proteomes" id="UP001163603"/>
    </source>
</evidence>
<name>A0ACC0Z858_9ROSI</name>
<keyword evidence="2" id="KW-1185">Reference proteome</keyword>
<protein>
    <submittedName>
        <fullName evidence="1">Uncharacterized protein</fullName>
    </submittedName>
</protein>
<reference evidence="2" key="1">
    <citation type="journal article" date="2023" name="G3 (Bethesda)">
        <title>Genome assembly and association tests identify interacting loci associated with vigor, precocity, and sex in interspecific pistachio rootstocks.</title>
        <authorList>
            <person name="Palmer W."/>
            <person name="Jacygrad E."/>
            <person name="Sagayaradj S."/>
            <person name="Cavanaugh K."/>
            <person name="Han R."/>
            <person name="Bertier L."/>
            <person name="Beede B."/>
            <person name="Kafkas S."/>
            <person name="Golino D."/>
            <person name="Preece J."/>
            <person name="Michelmore R."/>
        </authorList>
    </citation>
    <scope>NUCLEOTIDE SEQUENCE [LARGE SCALE GENOMIC DNA]</scope>
</reference>
<sequence>MSVLYTANSEGCQNETPLVDGDSQIGTVGCVAVDNEGNLASATSTGGFVNKMLGRIGDTPIIGAETYTNNLCAISATGKGEAIIQATAARDVAGLMEFIGLSLKEAAAHVVEEWVPRGTVGLIVVSSTREITMPLNTTSMFRAYVTEDRYSEIGI</sequence>
<dbReference type="EMBL" id="CM047737">
    <property type="protein sequence ID" value="KAJ0047716.1"/>
    <property type="molecule type" value="Genomic_DNA"/>
</dbReference>
<organism evidence="1 2">
    <name type="scientific">Pistacia integerrima</name>
    <dbReference type="NCBI Taxonomy" id="434235"/>
    <lineage>
        <taxon>Eukaryota</taxon>
        <taxon>Viridiplantae</taxon>
        <taxon>Streptophyta</taxon>
        <taxon>Embryophyta</taxon>
        <taxon>Tracheophyta</taxon>
        <taxon>Spermatophyta</taxon>
        <taxon>Magnoliopsida</taxon>
        <taxon>eudicotyledons</taxon>
        <taxon>Gunneridae</taxon>
        <taxon>Pentapetalae</taxon>
        <taxon>rosids</taxon>
        <taxon>malvids</taxon>
        <taxon>Sapindales</taxon>
        <taxon>Anacardiaceae</taxon>
        <taxon>Pistacia</taxon>
    </lineage>
</organism>